<proteinExistence type="predicted"/>
<dbReference type="Pfam" id="PF08393">
    <property type="entry name" value="DHC_N2"/>
    <property type="match status" value="1"/>
</dbReference>
<dbReference type="GO" id="GO:0060294">
    <property type="term" value="P:cilium movement involved in cell motility"/>
    <property type="evidence" value="ECO:0007669"/>
    <property type="project" value="TreeGrafter"/>
</dbReference>
<feature type="non-terminal residue" evidence="2">
    <location>
        <position position="1"/>
    </location>
</feature>
<dbReference type="InterPro" id="IPR042222">
    <property type="entry name" value="Dynein_2_N"/>
</dbReference>
<protein>
    <submittedName>
        <fullName evidence="2">Dynein heavy chain</fullName>
    </submittedName>
</protein>
<organism evidence="2">
    <name type="scientific">Trepomonas sp. PC1</name>
    <dbReference type="NCBI Taxonomy" id="1076344"/>
    <lineage>
        <taxon>Eukaryota</taxon>
        <taxon>Metamonada</taxon>
        <taxon>Diplomonadida</taxon>
        <taxon>Hexamitidae</taxon>
        <taxon>Hexamitinae</taxon>
        <taxon>Trepomonas</taxon>
    </lineage>
</organism>
<dbReference type="InterPro" id="IPR026983">
    <property type="entry name" value="DHC"/>
</dbReference>
<dbReference type="PANTHER" id="PTHR10676:SF242">
    <property type="entry name" value="DYNEIN AXONEMAL HEAVY CHAIN 3"/>
    <property type="match status" value="1"/>
</dbReference>
<gene>
    <name evidence="2" type="ORF">TPC1_10424</name>
</gene>
<sequence length="96" mass="11247">GLDEIIQLLDDNINLIQSMSSSSFKVFFLDIINAWDYKLSLTSEIIDVWIQVQQAWLYLEPIFASPDIVRQLPTESKNFKSVDVFCRKFMNTVQKR</sequence>
<evidence type="ECO:0000313" key="2">
    <source>
        <dbReference type="EMBL" id="JAP96292.1"/>
    </source>
</evidence>
<dbReference type="GO" id="GO:0097729">
    <property type="term" value="C:9+2 motile cilium"/>
    <property type="evidence" value="ECO:0007669"/>
    <property type="project" value="TreeGrafter"/>
</dbReference>
<dbReference type="AlphaFoldDB" id="A0A146KI11"/>
<feature type="non-terminal residue" evidence="2">
    <location>
        <position position="96"/>
    </location>
</feature>
<name>A0A146KI11_9EUKA</name>
<accession>A0A146KI11</accession>
<dbReference type="EMBL" id="GDID01000314">
    <property type="protein sequence ID" value="JAP96292.1"/>
    <property type="molecule type" value="Transcribed_RNA"/>
</dbReference>
<dbReference type="GO" id="GO:0051959">
    <property type="term" value="F:dynein light intermediate chain binding"/>
    <property type="evidence" value="ECO:0007669"/>
    <property type="project" value="InterPro"/>
</dbReference>
<evidence type="ECO:0000259" key="1">
    <source>
        <dbReference type="Pfam" id="PF08393"/>
    </source>
</evidence>
<dbReference type="Gene3D" id="1.20.140.100">
    <property type="entry name" value="Dynein heavy chain, N-terminal domain 2"/>
    <property type="match status" value="1"/>
</dbReference>
<dbReference type="GO" id="GO:0008569">
    <property type="term" value="F:minus-end-directed microtubule motor activity"/>
    <property type="evidence" value="ECO:0007669"/>
    <property type="project" value="TreeGrafter"/>
</dbReference>
<dbReference type="PANTHER" id="PTHR10676">
    <property type="entry name" value="DYNEIN HEAVY CHAIN FAMILY PROTEIN"/>
    <property type="match status" value="1"/>
</dbReference>
<feature type="domain" description="Dynein heavy chain linker" evidence="1">
    <location>
        <begin position="2"/>
        <end position="95"/>
    </location>
</feature>
<dbReference type="GO" id="GO:0036156">
    <property type="term" value="C:inner dynein arm"/>
    <property type="evidence" value="ECO:0007669"/>
    <property type="project" value="TreeGrafter"/>
</dbReference>
<dbReference type="GO" id="GO:0045505">
    <property type="term" value="F:dynein intermediate chain binding"/>
    <property type="evidence" value="ECO:0007669"/>
    <property type="project" value="InterPro"/>
</dbReference>
<dbReference type="InterPro" id="IPR013602">
    <property type="entry name" value="Dynein_heavy_linker"/>
</dbReference>
<reference evidence="2" key="1">
    <citation type="submission" date="2015-07" db="EMBL/GenBank/DDBJ databases">
        <title>Adaptation to a free-living lifestyle via gene acquisitions in the diplomonad Trepomonas sp. PC1.</title>
        <authorList>
            <person name="Xu F."/>
            <person name="Jerlstrom-Hultqvist J."/>
            <person name="Kolisko M."/>
            <person name="Simpson A.G.B."/>
            <person name="Roger A.J."/>
            <person name="Svard S.G."/>
            <person name="Andersson J.O."/>
        </authorList>
    </citation>
    <scope>NUCLEOTIDE SEQUENCE</scope>
    <source>
        <strain evidence="2">PC1</strain>
    </source>
</reference>